<comment type="caution">
    <text evidence="2">The sequence shown here is derived from an EMBL/GenBank/DDBJ whole genome shotgun (WGS) entry which is preliminary data.</text>
</comment>
<evidence type="ECO:0000256" key="1">
    <source>
        <dbReference type="SAM" id="MobiDB-lite"/>
    </source>
</evidence>
<dbReference type="EMBL" id="JAUJYO010000002">
    <property type="protein sequence ID" value="KAK1323966.1"/>
    <property type="molecule type" value="Genomic_DNA"/>
</dbReference>
<keyword evidence="3" id="KW-1185">Reference proteome</keyword>
<reference evidence="2" key="1">
    <citation type="journal article" date="2023" name="Nat. Commun.">
        <title>Diploid and tetraploid genomes of Acorus and the evolution of monocots.</title>
        <authorList>
            <person name="Ma L."/>
            <person name="Liu K.W."/>
            <person name="Li Z."/>
            <person name="Hsiao Y.Y."/>
            <person name="Qi Y."/>
            <person name="Fu T."/>
            <person name="Tang G.D."/>
            <person name="Zhang D."/>
            <person name="Sun W.H."/>
            <person name="Liu D.K."/>
            <person name="Li Y."/>
            <person name="Chen G.Z."/>
            <person name="Liu X.D."/>
            <person name="Liao X.Y."/>
            <person name="Jiang Y.T."/>
            <person name="Yu X."/>
            <person name="Hao Y."/>
            <person name="Huang J."/>
            <person name="Zhao X.W."/>
            <person name="Ke S."/>
            <person name="Chen Y.Y."/>
            <person name="Wu W.L."/>
            <person name="Hsu J.L."/>
            <person name="Lin Y.F."/>
            <person name="Huang M.D."/>
            <person name="Li C.Y."/>
            <person name="Huang L."/>
            <person name="Wang Z.W."/>
            <person name="Zhao X."/>
            <person name="Zhong W.Y."/>
            <person name="Peng D.H."/>
            <person name="Ahmad S."/>
            <person name="Lan S."/>
            <person name="Zhang J.S."/>
            <person name="Tsai W.C."/>
            <person name="Van de Peer Y."/>
            <person name="Liu Z.J."/>
        </authorList>
    </citation>
    <scope>NUCLEOTIDE SEQUENCE</scope>
    <source>
        <strain evidence="2">CP</strain>
    </source>
</reference>
<evidence type="ECO:0000313" key="3">
    <source>
        <dbReference type="Proteomes" id="UP001180020"/>
    </source>
</evidence>
<protein>
    <submittedName>
        <fullName evidence="2">Uncharacterized protein</fullName>
    </submittedName>
</protein>
<name>A0AAV9FE12_ACOCL</name>
<gene>
    <name evidence="2" type="ORF">QJS10_CPA02g00068</name>
</gene>
<dbReference type="Proteomes" id="UP001180020">
    <property type="component" value="Unassembled WGS sequence"/>
</dbReference>
<dbReference type="AlphaFoldDB" id="A0AAV9FE12"/>
<organism evidence="2 3">
    <name type="scientific">Acorus calamus</name>
    <name type="common">Sweet flag</name>
    <dbReference type="NCBI Taxonomy" id="4465"/>
    <lineage>
        <taxon>Eukaryota</taxon>
        <taxon>Viridiplantae</taxon>
        <taxon>Streptophyta</taxon>
        <taxon>Embryophyta</taxon>
        <taxon>Tracheophyta</taxon>
        <taxon>Spermatophyta</taxon>
        <taxon>Magnoliopsida</taxon>
        <taxon>Liliopsida</taxon>
        <taxon>Acoraceae</taxon>
        <taxon>Acorus</taxon>
    </lineage>
</organism>
<sequence length="73" mass="8171">MSSIPSLGFSQTVHRSCSGDKERLQVIKRSLRTMKDLKFFATGLSHLKATSQEELQSRTNPMTHTNAPPKNNV</sequence>
<proteinExistence type="predicted"/>
<feature type="region of interest" description="Disordered" evidence="1">
    <location>
        <begin position="1"/>
        <end position="20"/>
    </location>
</feature>
<feature type="compositionally biased region" description="Polar residues" evidence="1">
    <location>
        <begin position="1"/>
        <end position="15"/>
    </location>
</feature>
<evidence type="ECO:0000313" key="2">
    <source>
        <dbReference type="EMBL" id="KAK1323966.1"/>
    </source>
</evidence>
<feature type="region of interest" description="Disordered" evidence="1">
    <location>
        <begin position="50"/>
        <end position="73"/>
    </location>
</feature>
<accession>A0AAV9FE12</accession>
<reference evidence="2" key="2">
    <citation type="submission" date="2023-06" db="EMBL/GenBank/DDBJ databases">
        <authorList>
            <person name="Ma L."/>
            <person name="Liu K.-W."/>
            <person name="Li Z."/>
            <person name="Hsiao Y.-Y."/>
            <person name="Qi Y."/>
            <person name="Fu T."/>
            <person name="Tang G."/>
            <person name="Zhang D."/>
            <person name="Sun W.-H."/>
            <person name="Liu D.-K."/>
            <person name="Li Y."/>
            <person name="Chen G.-Z."/>
            <person name="Liu X.-D."/>
            <person name="Liao X.-Y."/>
            <person name="Jiang Y.-T."/>
            <person name="Yu X."/>
            <person name="Hao Y."/>
            <person name="Huang J."/>
            <person name="Zhao X.-W."/>
            <person name="Ke S."/>
            <person name="Chen Y.-Y."/>
            <person name="Wu W.-L."/>
            <person name="Hsu J.-L."/>
            <person name="Lin Y.-F."/>
            <person name="Huang M.-D."/>
            <person name="Li C.-Y."/>
            <person name="Huang L."/>
            <person name="Wang Z.-W."/>
            <person name="Zhao X."/>
            <person name="Zhong W.-Y."/>
            <person name="Peng D.-H."/>
            <person name="Ahmad S."/>
            <person name="Lan S."/>
            <person name="Zhang J.-S."/>
            <person name="Tsai W.-C."/>
            <person name="Van De Peer Y."/>
            <person name="Liu Z.-J."/>
        </authorList>
    </citation>
    <scope>NUCLEOTIDE SEQUENCE</scope>
    <source>
        <strain evidence="2">CP</strain>
        <tissue evidence="2">Leaves</tissue>
    </source>
</reference>